<sequence length="83" mass="9427">MKTDKICEKYSKENISINTWIEDDIFFIKGDSKTLMFLADLIKAQAKETRNDNICIGKSVAGSKFFSKKAKFGILIQNTDSKI</sequence>
<dbReference type="AlphaFoldDB" id="A0A381DHH5"/>
<name>A0A381DHH5_9BACT</name>
<dbReference type="GeneID" id="93090761"/>
<evidence type="ECO:0000313" key="2">
    <source>
        <dbReference type="Proteomes" id="UP000254920"/>
    </source>
</evidence>
<keyword evidence="2" id="KW-1185">Reference proteome</keyword>
<proteinExistence type="predicted"/>
<dbReference type="RefSeq" id="WP_089182582.1">
    <property type="nucleotide sequence ID" value="NZ_CP043427.1"/>
</dbReference>
<gene>
    <name evidence="1" type="ORF">NCTC12475_00312</name>
</gene>
<accession>A0A381DHH5</accession>
<dbReference type="EMBL" id="UFVD01000001">
    <property type="protein sequence ID" value="SUX10026.1"/>
    <property type="molecule type" value="Genomic_DNA"/>
</dbReference>
<evidence type="ECO:0000313" key="1">
    <source>
        <dbReference type="EMBL" id="SUX10026.1"/>
    </source>
</evidence>
<protein>
    <submittedName>
        <fullName evidence="1">Binding-protein-dependent transporters inner membrane component</fullName>
    </submittedName>
</protein>
<organism evidence="1 2">
    <name type="scientific">Campylobacter sputorum subsp. sputorum</name>
    <dbReference type="NCBI Taxonomy" id="32024"/>
    <lineage>
        <taxon>Bacteria</taxon>
        <taxon>Pseudomonadati</taxon>
        <taxon>Campylobacterota</taxon>
        <taxon>Epsilonproteobacteria</taxon>
        <taxon>Campylobacterales</taxon>
        <taxon>Campylobacteraceae</taxon>
        <taxon>Campylobacter</taxon>
    </lineage>
</organism>
<reference evidence="1 2" key="1">
    <citation type="submission" date="2018-06" db="EMBL/GenBank/DDBJ databases">
        <authorList>
            <consortium name="Pathogen Informatics"/>
            <person name="Doyle S."/>
        </authorList>
    </citation>
    <scope>NUCLEOTIDE SEQUENCE [LARGE SCALE GENOMIC DNA]</scope>
    <source>
        <strain evidence="1 2">NCTC12475</strain>
    </source>
</reference>
<dbReference type="OrthoDB" id="8909830at2"/>
<dbReference type="Proteomes" id="UP000254920">
    <property type="component" value="Unassembled WGS sequence"/>
</dbReference>